<dbReference type="PANTHER" id="PTHR20858">
    <property type="entry name" value="PHOSPHOMETHYLPYRIMIDINE KINASE"/>
    <property type="match status" value="1"/>
</dbReference>
<keyword evidence="1" id="KW-0808">Transferase</keyword>
<dbReference type="GO" id="GO:0005829">
    <property type="term" value="C:cytosol"/>
    <property type="evidence" value="ECO:0007669"/>
    <property type="project" value="TreeGrafter"/>
</dbReference>
<dbReference type="GO" id="GO:0008972">
    <property type="term" value="F:phosphomethylpyrimidine kinase activity"/>
    <property type="evidence" value="ECO:0007669"/>
    <property type="project" value="InterPro"/>
</dbReference>
<keyword evidence="7" id="KW-1185">Reference proteome</keyword>
<evidence type="ECO:0000313" key="6">
    <source>
        <dbReference type="EMBL" id="GMM50276.1"/>
    </source>
</evidence>
<dbReference type="GO" id="GO:0008902">
    <property type="term" value="F:hydroxymethylpyrimidine kinase activity"/>
    <property type="evidence" value="ECO:0007669"/>
    <property type="project" value="TreeGrafter"/>
</dbReference>
<dbReference type="CDD" id="cd01169">
    <property type="entry name" value="HMPP_kinase"/>
    <property type="match status" value="1"/>
</dbReference>
<dbReference type="InterPro" id="IPR029056">
    <property type="entry name" value="Ribokinase-like"/>
</dbReference>
<dbReference type="NCBIfam" id="TIGR00097">
    <property type="entry name" value="HMP-P_kinase"/>
    <property type="match status" value="1"/>
</dbReference>
<comment type="caution">
    <text evidence="6">The sequence shown here is derived from an EMBL/GenBank/DDBJ whole genome shotgun (WGS) entry which is preliminary data.</text>
</comment>
<dbReference type="Proteomes" id="UP001362899">
    <property type="component" value="Unassembled WGS sequence"/>
</dbReference>
<evidence type="ECO:0000256" key="2">
    <source>
        <dbReference type="ARBA" id="ARBA00022741"/>
    </source>
</evidence>
<keyword evidence="3 6" id="KW-0418">Kinase</keyword>
<dbReference type="GO" id="GO:0005524">
    <property type="term" value="F:ATP binding"/>
    <property type="evidence" value="ECO:0007669"/>
    <property type="project" value="UniProtKB-KW"/>
</dbReference>
<dbReference type="InterPro" id="IPR013749">
    <property type="entry name" value="PM/HMP-P_kinase-1"/>
</dbReference>
<dbReference type="Pfam" id="PF08543">
    <property type="entry name" value="Phos_pyr_kin"/>
    <property type="match status" value="1"/>
</dbReference>
<accession>A0AAV5RI54</accession>
<dbReference type="FunFam" id="3.40.1190.20:FF:000003">
    <property type="entry name" value="Phosphomethylpyrimidine kinase ThiD"/>
    <property type="match status" value="1"/>
</dbReference>
<dbReference type="SUPFAM" id="SSF53613">
    <property type="entry name" value="Ribokinase-like"/>
    <property type="match status" value="1"/>
</dbReference>
<dbReference type="EMBL" id="BTGC01000003">
    <property type="protein sequence ID" value="GMM50276.1"/>
    <property type="molecule type" value="Genomic_DNA"/>
</dbReference>
<name>A0AAV5RI54_STABA</name>
<evidence type="ECO:0000313" key="7">
    <source>
        <dbReference type="Proteomes" id="UP001362899"/>
    </source>
</evidence>
<sequence length="272" mass="28906">MHSALTIAGSDNSGGAGIQADIKAISANGVFAQSALTAVVDENTRGVYGIHKIPPSFVASQIKSCLDDIGADAIKIGMLDDGDVIRAIKNELLSFSELKGFSNIVLDPVMVATSGDTLLEEAAIDVLKTELIPLARVITPNIPEAEILINQKITAADFEKACEALSKLGGTKPVSVWLKAGHLEDELLVDYFYNAETKETIKLPSRRVDTRNTHGTGCTLSSALAACLAKGMDLNDAVREAKDYITKAIESASTWKLGNGHGPVNHFFALQK</sequence>
<dbReference type="GO" id="GO:0009228">
    <property type="term" value="P:thiamine biosynthetic process"/>
    <property type="evidence" value="ECO:0007669"/>
    <property type="project" value="InterPro"/>
</dbReference>
<evidence type="ECO:0000256" key="1">
    <source>
        <dbReference type="ARBA" id="ARBA00022679"/>
    </source>
</evidence>
<keyword evidence="4" id="KW-0067">ATP-binding</keyword>
<proteinExistence type="predicted"/>
<evidence type="ECO:0000256" key="3">
    <source>
        <dbReference type="ARBA" id="ARBA00022777"/>
    </source>
</evidence>
<dbReference type="PANTHER" id="PTHR20858:SF17">
    <property type="entry name" value="HYDROXYMETHYLPYRIMIDINE_PHOSPHOMETHYLPYRIMIDINE KINASE THI20-RELATED"/>
    <property type="match status" value="1"/>
</dbReference>
<dbReference type="InterPro" id="IPR004399">
    <property type="entry name" value="HMP/HMP-P_kinase_dom"/>
</dbReference>
<feature type="domain" description="Pyridoxamine kinase/Phosphomethylpyrimidine kinase" evidence="5">
    <location>
        <begin position="11"/>
        <end position="265"/>
    </location>
</feature>
<dbReference type="Gene3D" id="3.40.1190.20">
    <property type="match status" value="1"/>
</dbReference>
<evidence type="ECO:0000259" key="5">
    <source>
        <dbReference type="Pfam" id="PF08543"/>
    </source>
</evidence>
<gene>
    <name evidence="6" type="ORF">DASB73_012340</name>
</gene>
<organism evidence="6 7">
    <name type="scientific">Starmerella bacillaris</name>
    <name type="common">Yeast</name>
    <name type="synonym">Candida zemplinina</name>
    <dbReference type="NCBI Taxonomy" id="1247836"/>
    <lineage>
        <taxon>Eukaryota</taxon>
        <taxon>Fungi</taxon>
        <taxon>Dikarya</taxon>
        <taxon>Ascomycota</taxon>
        <taxon>Saccharomycotina</taxon>
        <taxon>Dipodascomycetes</taxon>
        <taxon>Dipodascales</taxon>
        <taxon>Trichomonascaceae</taxon>
        <taxon>Starmerella</taxon>
    </lineage>
</organism>
<protein>
    <submittedName>
        <fullName evidence="6">Bifunctional hydroxymethylpyrimidine kinase/phosphomethylpyrimidine kinase</fullName>
    </submittedName>
</protein>
<evidence type="ECO:0000256" key="4">
    <source>
        <dbReference type="ARBA" id="ARBA00022840"/>
    </source>
</evidence>
<keyword evidence="2" id="KW-0547">Nucleotide-binding</keyword>
<dbReference type="AlphaFoldDB" id="A0AAV5RI54"/>
<reference evidence="6 7" key="1">
    <citation type="journal article" date="2023" name="Elife">
        <title>Identification of key yeast species and microbe-microbe interactions impacting larval growth of Drosophila in the wild.</title>
        <authorList>
            <person name="Mure A."/>
            <person name="Sugiura Y."/>
            <person name="Maeda R."/>
            <person name="Honda K."/>
            <person name="Sakurai N."/>
            <person name="Takahashi Y."/>
            <person name="Watada M."/>
            <person name="Katoh T."/>
            <person name="Gotoh A."/>
            <person name="Gotoh Y."/>
            <person name="Taniguchi I."/>
            <person name="Nakamura K."/>
            <person name="Hayashi T."/>
            <person name="Katayama T."/>
            <person name="Uemura T."/>
            <person name="Hattori Y."/>
        </authorList>
    </citation>
    <scope>NUCLEOTIDE SEQUENCE [LARGE SCALE GENOMIC DNA]</scope>
    <source>
        <strain evidence="6 7">SB-73</strain>
    </source>
</reference>